<keyword evidence="8" id="KW-0492">Microsome</keyword>
<keyword evidence="15" id="KW-0812">Transmembrane</keyword>
<keyword evidence="6 13" id="KW-0479">Metal-binding</keyword>
<evidence type="ECO:0000313" key="16">
    <source>
        <dbReference type="Proteomes" id="UP000504635"/>
    </source>
</evidence>
<comment type="cofactor">
    <cofactor evidence="1 13">
        <name>heme</name>
        <dbReference type="ChEBI" id="CHEBI:30413"/>
    </cofactor>
</comment>
<evidence type="ECO:0000256" key="2">
    <source>
        <dbReference type="ARBA" id="ARBA00004174"/>
    </source>
</evidence>
<evidence type="ECO:0000313" key="17">
    <source>
        <dbReference type="RefSeq" id="XP_030752443.1"/>
    </source>
</evidence>
<dbReference type="GO" id="GO:0004497">
    <property type="term" value="F:monooxygenase activity"/>
    <property type="evidence" value="ECO:0007669"/>
    <property type="project" value="UniProtKB-KW"/>
</dbReference>
<keyword evidence="15" id="KW-1133">Transmembrane helix</keyword>
<keyword evidence="10 13" id="KW-0408">Iron</keyword>
<keyword evidence="12 15" id="KW-0472">Membrane</keyword>
<dbReference type="InterPro" id="IPR002401">
    <property type="entry name" value="Cyt_P450_E_grp-I"/>
</dbReference>
<comment type="similarity">
    <text evidence="4 14">Belongs to the cytochrome P450 family.</text>
</comment>
<dbReference type="SUPFAM" id="SSF48264">
    <property type="entry name" value="Cytochrome P450"/>
    <property type="match status" value="1"/>
</dbReference>
<dbReference type="RefSeq" id="XP_030752443.1">
    <property type="nucleotide sequence ID" value="XM_030896583.1"/>
</dbReference>
<dbReference type="GeneID" id="115879665"/>
<dbReference type="AlphaFoldDB" id="A0A6J2XLN6"/>
<dbReference type="InterPro" id="IPR001128">
    <property type="entry name" value="Cyt_P450"/>
</dbReference>
<dbReference type="GO" id="GO:0020037">
    <property type="term" value="F:heme binding"/>
    <property type="evidence" value="ECO:0007669"/>
    <property type="project" value="InterPro"/>
</dbReference>
<evidence type="ECO:0000256" key="8">
    <source>
        <dbReference type="ARBA" id="ARBA00022848"/>
    </source>
</evidence>
<dbReference type="InParanoid" id="A0A6J2XLN6"/>
<proteinExistence type="inferred from homology"/>
<dbReference type="PANTHER" id="PTHR24292">
    <property type="entry name" value="CYTOCHROME P450"/>
    <property type="match status" value="1"/>
</dbReference>
<evidence type="ECO:0000256" key="4">
    <source>
        <dbReference type="ARBA" id="ARBA00010617"/>
    </source>
</evidence>
<dbReference type="Gene3D" id="1.10.630.10">
    <property type="entry name" value="Cytochrome P450"/>
    <property type="match status" value="1"/>
</dbReference>
<dbReference type="PRINTS" id="PR00385">
    <property type="entry name" value="P450"/>
</dbReference>
<dbReference type="PROSITE" id="PS00086">
    <property type="entry name" value="CYTOCHROME_P450"/>
    <property type="match status" value="1"/>
</dbReference>
<dbReference type="Proteomes" id="UP000504635">
    <property type="component" value="Unplaced"/>
</dbReference>
<gene>
    <name evidence="17" type="primary">LOC115879665</name>
</gene>
<evidence type="ECO:0000256" key="13">
    <source>
        <dbReference type="PIRSR" id="PIRSR602401-1"/>
    </source>
</evidence>
<evidence type="ECO:0000256" key="5">
    <source>
        <dbReference type="ARBA" id="ARBA00022617"/>
    </source>
</evidence>
<evidence type="ECO:0000256" key="1">
    <source>
        <dbReference type="ARBA" id="ARBA00001971"/>
    </source>
</evidence>
<dbReference type="PRINTS" id="PR00463">
    <property type="entry name" value="EP450I"/>
</dbReference>
<dbReference type="Pfam" id="PF00067">
    <property type="entry name" value="p450"/>
    <property type="match status" value="1"/>
</dbReference>
<reference evidence="17" key="1">
    <citation type="submission" date="2025-08" db="UniProtKB">
        <authorList>
            <consortium name="RefSeq"/>
        </authorList>
    </citation>
    <scope>IDENTIFICATION</scope>
    <source>
        <tissue evidence="17">Gonads</tissue>
    </source>
</reference>
<keyword evidence="7" id="KW-0256">Endoplasmic reticulum</keyword>
<organism evidence="16 17">
    <name type="scientific">Sitophilus oryzae</name>
    <name type="common">Rice weevil</name>
    <name type="synonym">Curculio oryzae</name>
    <dbReference type="NCBI Taxonomy" id="7048"/>
    <lineage>
        <taxon>Eukaryota</taxon>
        <taxon>Metazoa</taxon>
        <taxon>Ecdysozoa</taxon>
        <taxon>Arthropoda</taxon>
        <taxon>Hexapoda</taxon>
        <taxon>Insecta</taxon>
        <taxon>Pterygota</taxon>
        <taxon>Neoptera</taxon>
        <taxon>Endopterygota</taxon>
        <taxon>Coleoptera</taxon>
        <taxon>Polyphaga</taxon>
        <taxon>Cucujiformia</taxon>
        <taxon>Curculionidae</taxon>
        <taxon>Dryophthorinae</taxon>
        <taxon>Sitophilus</taxon>
    </lineage>
</organism>
<evidence type="ECO:0000256" key="7">
    <source>
        <dbReference type="ARBA" id="ARBA00022824"/>
    </source>
</evidence>
<accession>A0A6J2XLN6</accession>
<dbReference type="OrthoDB" id="2789670at2759"/>
<dbReference type="GO" id="GO:0005506">
    <property type="term" value="F:iron ion binding"/>
    <property type="evidence" value="ECO:0007669"/>
    <property type="project" value="InterPro"/>
</dbReference>
<evidence type="ECO:0000256" key="15">
    <source>
        <dbReference type="SAM" id="Phobius"/>
    </source>
</evidence>
<evidence type="ECO:0000256" key="10">
    <source>
        <dbReference type="ARBA" id="ARBA00023004"/>
    </source>
</evidence>
<evidence type="ECO:0000256" key="11">
    <source>
        <dbReference type="ARBA" id="ARBA00023033"/>
    </source>
</evidence>
<dbReference type="FunCoup" id="A0A6J2XLN6">
    <property type="interactions" value="69"/>
</dbReference>
<dbReference type="InterPro" id="IPR017972">
    <property type="entry name" value="Cyt_P450_CS"/>
</dbReference>
<dbReference type="KEGG" id="soy:115879665"/>
<protein>
    <submittedName>
        <fullName evidence="17">Cytochrome P450 6j1-like</fullName>
    </submittedName>
</protein>
<feature type="transmembrane region" description="Helical" evidence="15">
    <location>
        <begin position="6"/>
        <end position="27"/>
    </location>
</feature>
<sequence length="502" mass="58872">MLLNLLLPNWITIFLFLLILLLCYSYITRNDNYWKIRNVPYEKPYFLVGNFWEVFSGKKQIGKHLGHLYNKFTGPYFGIFVWGKPYLVIRGPDIIKQITIRDFNNFVDRTFACDKEADDMSGNSLFIIRNPDWRNIRNKLSSIFTSGKIKNMYPLMVNTAENLQKYLENFDNEILEIKEVSGKYMTDLVASCFFGIESNSFTGKEEAVFRRVCREMFEMDISQSFRLFSYFFVPKLVSLFKFKLFDTSYFRQVFLETLSEREKSGIKRNDFVDLLIHVRDMFQEDEKNGTKFDTTCMVAQAITFFTAGFETTSNLLAFALYELSLRQDCQKTLREEIYEYFPDSTASITFDKIQQMQYLDMVLSETLRRYPFGPFLNRNCKEDYVIEETGLKIEKGTAILIPIDGLHFDPVYFPEPDKFEPERFRDGTKTLSNSCVYMPFGMGPRNCIGDRFGQICAKVGLVHFLRKFKVEKCHLTQEPLVLDPKSPFITPIHGLQLKIKKV</sequence>
<dbReference type="InterPro" id="IPR036396">
    <property type="entry name" value="Cyt_P450_sf"/>
</dbReference>
<evidence type="ECO:0000256" key="3">
    <source>
        <dbReference type="ARBA" id="ARBA00004406"/>
    </source>
</evidence>
<dbReference type="InterPro" id="IPR050476">
    <property type="entry name" value="Insect_CytP450_Detox"/>
</dbReference>
<evidence type="ECO:0000256" key="12">
    <source>
        <dbReference type="ARBA" id="ARBA00023136"/>
    </source>
</evidence>
<name>A0A6J2XLN6_SITOR</name>
<keyword evidence="5 13" id="KW-0349">Heme</keyword>
<dbReference type="GO" id="GO:0005789">
    <property type="term" value="C:endoplasmic reticulum membrane"/>
    <property type="evidence" value="ECO:0007669"/>
    <property type="project" value="UniProtKB-SubCell"/>
</dbReference>
<dbReference type="CDD" id="cd11056">
    <property type="entry name" value="CYP6-like"/>
    <property type="match status" value="1"/>
</dbReference>
<evidence type="ECO:0000256" key="14">
    <source>
        <dbReference type="RuleBase" id="RU000461"/>
    </source>
</evidence>
<evidence type="ECO:0000256" key="9">
    <source>
        <dbReference type="ARBA" id="ARBA00023002"/>
    </source>
</evidence>
<evidence type="ECO:0000256" key="6">
    <source>
        <dbReference type="ARBA" id="ARBA00022723"/>
    </source>
</evidence>
<dbReference type="PANTHER" id="PTHR24292:SF45">
    <property type="entry name" value="CYTOCHROME P450 6G1-RELATED"/>
    <property type="match status" value="1"/>
</dbReference>
<dbReference type="FunFam" id="1.10.630.10:FF:000042">
    <property type="entry name" value="Cytochrome P450"/>
    <property type="match status" value="1"/>
</dbReference>
<keyword evidence="9 14" id="KW-0560">Oxidoreductase</keyword>
<feature type="binding site" description="axial binding residue" evidence="13">
    <location>
        <position position="447"/>
    </location>
    <ligand>
        <name>heme</name>
        <dbReference type="ChEBI" id="CHEBI:30413"/>
    </ligand>
    <ligandPart>
        <name>Fe</name>
        <dbReference type="ChEBI" id="CHEBI:18248"/>
    </ligandPart>
</feature>
<keyword evidence="16" id="KW-1185">Reference proteome</keyword>
<comment type="subcellular location">
    <subcellularLocation>
        <location evidence="3">Endoplasmic reticulum membrane</location>
        <topology evidence="3">Peripheral membrane protein</topology>
    </subcellularLocation>
    <subcellularLocation>
        <location evidence="2">Microsome membrane</location>
        <topology evidence="2">Peripheral membrane protein</topology>
    </subcellularLocation>
</comment>
<dbReference type="GO" id="GO:0016705">
    <property type="term" value="F:oxidoreductase activity, acting on paired donors, with incorporation or reduction of molecular oxygen"/>
    <property type="evidence" value="ECO:0007669"/>
    <property type="project" value="InterPro"/>
</dbReference>
<keyword evidence="11 14" id="KW-0503">Monooxygenase</keyword>